<feature type="transmembrane region" description="Helical" evidence="6">
    <location>
        <begin position="273"/>
        <end position="292"/>
    </location>
</feature>
<comment type="subcellular location">
    <subcellularLocation>
        <location evidence="1">Cell membrane</location>
        <topology evidence="1">Multi-pass membrane protein</topology>
    </subcellularLocation>
</comment>
<feature type="transmembrane region" description="Helical" evidence="6">
    <location>
        <begin position="339"/>
        <end position="360"/>
    </location>
</feature>
<keyword evidence="2" id="KW-1003">Cell membrane</keyword>
<evidence type="ECO:0000256" key="4">
    <source>
        <dbReference type="ARBA" id="ARBA00022989"/>
    </source>
</evidence>
<dbReference type="GO" id="GO:0022857">
    <property type="term" value="F:transmembrane transporter activity"/>
    <property type="evidence" value="ECO:0007669"/>
    <property type="project" value="InterPro"/>
</dbReference>
<gene>
    <name evidence="7" type="ORF">D5H75_36955</name>
</gene>
<dbReference type="InterPro" id="IPR036259">
    <property type="entry name" value="MFS_trans_sf"/>
</dbReference>
<evidence type="ECO:0000313" key="8">
    <source>
        <dbReference type="Proteomes" id="UP000265768"/>
    </source>
</evidence>
<dbReference type="SUPFAM" id="SSF103473">
    <property type="entry name" value="MFS general substrate transporter"/>
    <property type="match status" value="1"/>
</dbReference>
<dbReference type="PANTHER" id="PTHR23513:SF11">
    <property type="entry name" value="STAPHYLOFERRIN A TRANSPORTER"/>
    <property type="match status" value="1"/>
</dbReference>
<protein>
    <submittedName>
        <fullName evidence="7">MFS transporter</fullName>
    </submittedName>
</protein>
<evidence type="ECO:0000256" key="6">
    <source>
        <dbReference type="SAM" id="Phobius"/>
    </source>
</evidence>
<dbReference type="EMBL" id="QZEY01000024">
    <property type="protein sequence ID" value="RJL21780.1"/>
    <property type="molecule type" value="Genomic_DNA"/>
</dbReference>
<dbReference type="AlphaFoldDB" id="A0A3A4A2R8"/>
<accession>A0A3A4A2R8</accession>
<reference evidence="7 8" key="1">
    <citation type="submission" date="2018-09" db="EMBL/GenBank/DDBJ databases">
        <title>YIM 75507 draft genome.</title>
        <authorList>
            <person name="Tang S."/>
            <person name="Feng Y."/>
        </authorList>
    </citation>
    <scope>NUCLEOTIDE SEQUENCE [LARGE SCALE GENOMIC DNA]</scope>
    <source>
        <strain evidence="7 8">YIM 75507</strain>
    </source>
</reference>
<feature type="transmembrane region" description="Helical" evidence="6">
    <location>
        <begin position="366"/>
        <end position="387"/>
    </location>
</feature>
<keyword evidence="4 6" id="KW-1133">Transmembrane helix</keyword>
<proteinExistence type="predicted"/>
<dbReference type="GO" id="GO:0005886">
    <property type="term" value="C:plasma membrane"/>
    <property type="evidence" value="ECO:0007669"/>
    <property type="project" value="UniProtKB-SubCell"/>
</dbReference>
<keyword evidence="8" id="KW-1185">Reference proteome</keyword>
<evidence type="ECO:0000256" key="5">
    <source>
        <dbReference type="ARBA" id="ARBA00023136"/>
    </source>
</evidence>
<dbReference type="InterPro" id="IPR011701">
    <property type="entry name" value="MFS"/>
</dbReference>
<dbReference type="Gene3D" id="1.20.1250.20">
    <property type="entry name" value="MFS general substrate transporter like domains"/>
    <property type="match status" value="2"/>
</dbReference>
<dbReference type="PANTHER" id="PTHR23513">
    <property type="entry name" value="INTEGRAL MEMBRANE EFFLUX PROTEIN-RELATED"/>
    <property type="match status" value="1"/>
</dbReference>
<evidence type="ECO:0000256" key="1">
    <source>
        <dbReference type="ARBA" id="ARBA00004651"/>
    </source>
</evidence>
<evidence type="ECO:0000256" key="2">
    <source>
        <dbReference type="ARBA" id="ARBA00022475"/>
    </source>
</evidence>
<feature type="transmembrane region" description="Helical" evidence="6">
    <location>
        <begin position="142"/>
        <end position="165"/>
    </location>
</feature>
<dbReference type="Pfam" id="PF07690">
    <property type="entry name" value="MFS_1"/>
    <property type="match status" value="1"/>
</dbReference>
<evidence type="ECO:0000313" key="7">
    <source>
        <dbReference type="EMBL" id="RJL21780.1"/>
    </source>
</evidence>
<feature type="transmembrane region" description="Helical" evidence="6">
    <location>
        <begin position="39"/>
        <end position="61"/>
    </location>
</feature>
<dbReference type="Proteomes" id="UP000265768">
    <property type="component" value="Unassembled WGS sequence"/>
</dbReference>
<organism evidence="7 8">
    <name type="scientific">Bailinhaonella thermotolerans</name>
    <dbReference type="NCBI Taxonomy" id="1070861"/>
    <lineage>
        <taxon>Bacteria</taxon>
        <taxon>Bacillati</taxon>
        <taxon>Actinomycetota</taxon>
        <taxon>Actinomycetes</taxon>
        <taxon>Streptosporangiales</taxon>
        <taxon>Streptosporangiaceae</taxon>
        <taxon>Bailinhaonella</taxon>
    </lineage>
</organism>
<evidence type="ECO:0000256" key="3">
    <source>
        <dbReference type="ARBA" id="ARBA00022692"/>
    </source>
</evidence>
<dbReference type="CDD" id="cd06173">
    <property type="entry name" value="MFS_MefA_like"/>
    <property type="match status" value="1"/>
</dbReference>
<sequence>MWTRDFRLYFTARTVSMFGDAMMHTALTMGLLEAGYGPAGVGFALAAWTASVAVLILFGGVLADKFTARRMMIGADAARFLLQGLMAVLFLVGTPPFWQILVIMALSGAATAMFQPGVGSTVPQVASDVQRANATLKVAESLMVLIGPAVAGPLVAVAGAGVVFGLDAATFAVSGLCLLLLRLRPLADVVPEGSMLRNLREGWREFRSRTWLWSVIVIWTFMGICVFGPMLPLGATVIRDAHGAAMYGVVMSAYGAGTILGGLVGMRLRPRRTLLAGGCAMLLYPLGILMIATAAPLGMLIAAEVLAGAGWAFWSVMWATSIQTNIPGPVLNRITAYEVSGSIMSVPVGQAIAGPAMLLFGGPHQVLFVSVAVSFASCVALFSVPAIRRLRRGPAS</sequence>
<keyword evidence="5 6" id="KW-0472">Membrane</keyword>
<name>A0A3A4A2R8_9ACTN</name>
<feature type="transmembrane region" description="Helical" evidence="6">
    <location>
        <begin position="211"/>
        <end position="232"/>
    </location>
</feature>
<comment type="caution">
    <text evidence="7">The sequence shown here is derived from an EMBL/GenBank/DDBJ whole genome shotgun (WGS) entry which is preliminary data.</text>
</comment>
<feature type="transmembrane region" description="Helical" evidence="6">
    <location>
        <begin position="244"/>
        <end position="266"/>
    </location>
</feature>
<keyword evidence="3 6" id="KW-0812">Transmembrane</keyword>
<dbReference type="OrthoDB" id="4528313at2"/>
<feature type="transmembrane region" description="Helical" evidence="6">
    <location>
        <begin position="298"/>
        <end position="319"/>
    </location>
</feature>